<dbReference type="Gene3D" id="3.40.50.1820">
    <property type="entry name" value="alpha/beta hydrolase"/>
    <property type="match status" value="1"/>
</dbReference>
<evidence type="ECO:0000259" key="3">
    <source>
        <dbReference type="Pfam" id="PF00561"/>
    </source>
</evidence>
<dbReference type="InterPro" id="IPR000073">
    <property type="entry name" value="AB_hydrolase_1"/>
</dbReference>
<name>A0A1P8F660_9CHLR</name>
<dbReference type="GO" id="GO:0004414">
    <property type="term" value="F:homoserine O-acetyltransferase activity"/>
    <property type="evidence" value="ECO:0007669"/>
    <property type="project" value="UniProtKB-EC"/>
</dbReference>
<dbReference type="AlphaFoldDB" id="A0A1P8F660"/>
<gene>
    <name evidence="4" type="primary">metX</name>
    <name evidence="4" type="ORF">Dform_00477</name>
</gene>
<reference evidence="5" key="1">
    <citation type="submission" date="2016-11" db="EMBL/GenBank/DDBJ databases">
        <title>Dehalogenimonas formicexedens sp. nov., a chlorinated alkane respiring bacterium isolated from contaminated groundwater.</title>
        <authorList>
            <person name="Key T.A."/>
            <person name="Bowman K.S."/>
            <person name="Lee I."/>
            <person name="Chun J."/>
            <person name="Albuquerque L."/>
            <person name="da Costa M.S."/>
            <person name="Rainey F.A."/>
            <person name="Moe W.M."/>
        </authorList>
    </citation>
    <scope>NUCLEOTIDE SEQUENCE [LARGE SCALE GENOMIC DNA]</scope>
    <source>
        <strain evidence="5">NSZ-14</strain>
    </source>
</reference>
<protein>
    <submittedName>
        <fullName evidence="4">Homoserine O-acetyltransferase</fullName>
        <ecNumber evidence="4">2.3.1.31</ecNumber>
    </submittedName>
</protein>
<organism evidence="4 5">
    <name type="scientific">Dehalogenimonas formicexedens</name>
    <dbReference type="NCBI Taxonomy" id="1839801"/>
    <lineage>
        <taxon>Bacteria</taxon>
        <taxon>Bacillati</taxon>
        <taxon>Chloroflexota</taxon>
        <taxon>Dehalococcoidia</taxon>
        <taxon>Dehalococcoidales</taxon>
        <taxon>Dehalococcoidaceae</taxon>
        <taxon>Dehalogenimonas</taxon>
    </lineage>
</organism>
<evidence type="ECO:0000313" key="4">
    <source>
        <dbReference type="EMBL" id="APV43832.1"/>
    </source>
</evidence>
<dbReference type="Pfam" id="PF00561">
    <property type="entry name" value="Abhydrolase_1"/>
    <property type="match status" value="1"/>
</dbReference>
<dbReference type="Proteomes" id="UP000185934">
    <property type="component" value="Chromosome"/>
</dbReference>
<dbReference type="GO" id="GO:0009086">
    <property type="term" value="P:methionine biosynthetic process"/>
    <property type="evidence" value="ECO:0007669"/>
    <property type="project" value="TreeGrafter"/>
</dbReference>
<keyword evidence="1 4" id="KW-0808">Transferase</keyword>
<dbReference type="PANTHER" id="PTHR32268">
    <property type="entry name" value="HOMOSERINE O-ACETYLTRANSFERASE"/>
    <property type="match status" value="1"/>
</dbReference>
<feature type="domain" description="AB hydrolase-1" evidence="3">
    <location>
        <begin position="69"/>
        <end position="208"/>
    </location>
</feature>
<keyword evidence="5" id="KW-1185">Reference proteome</keyword>
<dbReference type="STRING" id="1839801.Dform_00477"/>
<accession>A0A1P8F660</accession>
<dbReference type="EC" id="2.3.1.31" evidence="4"/>
<dbReference type="InterPro" id="IPR029058">
    <property type="entry name" value="AB_hydrolase_fold"/>
</dbReference>
<dbReference type="SUPFAM" id="SSF53474">
    <property type="entry name" value="alpha/beta-Hydrolases"/>
    <property type="match status" value="1"/>
</dbReference>
<evidence type="ECO:0000256" key="1">
    <source>
        <dbReference type="ARBA" id="ARBA00022679"/>
    </source>
</evidence>
<proteinExistence type="predicted"/>
<sequence>MIFSKISTKPSGKQRLNEIPMTDSTTSELGLVRTEYFTIDRLVLESGEVIAPVMLAYETYGRLNAERSNAVLICHALTGDAHVAGINAATGKDGWWDSMVGPGKAFDTDELFVVCSNVLGGCQGSTGPLSPNPATGEPYGLDFPIITIGDMVSAQARLIEYLGIEKLLGVAGGSMGGMQALAWAAKFPHKINSIIAIATTAKHSPQQQRYESQNFIKPAQPPLSKTRMLPSPGNPRGIM</sequence>
<dbReference type="EMBL" id="CP018258">
    <property type="protein sequence ID" value="APV43832.1"/>
    <property type="molecule type" value="Genomic_DNA"/>
</dbReference>
<dbReference type="KEGG" id="dfo:Dform_00477"/>
<keyword evidence="4" id="KW-0012">Acyltransferase</keyword>
<feature type="region of interest" description="Disordered" evidence="2">
    <location>
        <begin position="217"/>
        <end position="239"/>
    </location>
</feature>
<dbReference type="GO" id="GO:0009092">
    <property type="term" value="P:homoserine metabolic process"/>
    <property type="evidence" value="ECO:0007669"/>
    <property type="project" value="TreeGrafter"/>
</dbReference>
<evidence type="ECO:0000256" key="2">
    <source>
        <dbReference type="SAM" id="MobiDB-lite"/>
    </source>
</evidence>
<dbReference type="PANTHER" id="PTHR32268:SF11">
    <property type="entry name" value="HOMOSERINE O-ACETYLTRANSFERASE"/>
    <property type="match status" value="1"/>
</dbReference>
<dbReference type="InterPro" id="IPR008220">
    <property type="entry name" value="HAT_MetX-like"/>
</dbReference>
<evidence type="ECO:0000313" key="5">
    <source>
        <dbReference type="Proteomes" id="UP000185934"/>
    </source>
</evidence>